<sequence>MEAILSRLGGHSVEGLARLYEAGLHIAVILLLAWLALRYSGRAIRALKAFLMTQAGDDPDEVKRIDTLGRVFRYLASVAIVLVAAMLVLSALGISIAPVLATAGVLGIAVGFGAQSLVKDYFSGFFLLLEDQLRQGDVVEVAGKGGLVEEVTLRYIKLRDYEGNVHYVPNGAVSTVTNMSRGHSYSVIDVGVAYREDLDEVMAVMRTVGAALRQDPDMARRILDDLEMAGVDKWADSAVVIRCRFKVQPLEQWGVRREFLRRLKRAFDERGIEIPFPHLTVYPGQAKDGSAPALQMALDRRRA</sequence>
<evidence type="ECO:0000259" key="9">
    <source>
        <dbReference type="Pfam" id="PF21082"/>
    </source>
</evidence>
<dbReference type="InterPro" id="IPR011066">
    <property type="entry name" value="MscS_channel_C_sf"/>
</dbReference>
<feature type="transmembrane region" description="Helical" evidence="7">
    <location>
        <begin position="71"/>
        <end position="93"/>
    </location>
</feature>
<dbReference type="RefSeq" id="WP_131446978.1">
    <property type="nucleotide sequence ID" value="NZ_SJZB01000034.1"/>
</dbReference>
<dbReference type="Pfam" id="PF00924">
    <property type="entry name" value="MS_channel_2nd"/>
    <property type="match status" value="1"/>
</dbReference>
<keyword evidence="4 7" id="KW-0812">Transmembrane</keyword>
<dbReference type="InterPro" id="IPR023408">
    <property type="entry name" value="MscS_beta-dom_sf"/>
</dbReference>
<evidence type="ECO:0000256" key="2">
    <source>
        <dbReference type="ARBA" id="ARBA00008017"/>
    </source>
</evidence>
<evidence type="ECO:0000256" key="3">
    <source>
        <dbReference type="ARBA" id="ARBA00022475"/>
    </source>
</evidence>
<dbReference type="Pfam" id="PF21088">
    <property type="entry name" value="MS_channel_1st"/>
    <property type="match status" value="1"/>
</dbReference>
<dbReference type="EMBL" id="SJZB01000034">
    <property type="protein sequence ID" value="TCJ14675.1"/>
    <property type="molecule type" value="Genomic_DNA"/>
</dbReference>
<dbReference type="InterPro" id="IPR049278">
    <property type="entry name" value="MS_channel_C"/>
</dbReference>
<dbReference type="Gene3D" id="3.30.70.100">
    <property type="match status" value="1"/>
</dbReference>
<comment type="caution">
    <text evidence="11">The sequence shown here is derived from an EMBL/GenBank/DDBJ whole genome shotgun (WGS) entry which is preliminary data.</text>
</comment>
<evidence type="ECO:0000256" key="6">
    <source>
        <dbReference type="ARBA" id="ARBA00023136"/>
    </source>
</evidence>
<dbReference type="Gene3D" id="1.10.287.1260">
    <property type="match status" value="1"/>
</dbReference>
<keyword evidence="6 7" id="KW-0472">Membrane</keyword>
<protein>
    <submittedName>
        <fullName evidence="11">Mechanosensitive ion channel family protein</fullName>
    </submittedName>
</protein>
<name>A0A4R1BCB0_9PROT</name>
<keyword evidence="12" id="KW-1185">Reference proteome</keyword>
<feature type="transmembrane region" description="Helical" evidence="7">
    <location>
        <begin position="99"/>
        <end position="118"/>
    </location>
</feature>
<accession>A0A4R1BCB0</accession>
<dbReference type="Proteomes" id="UP000295443">
    <property type="component" value="Unassembled WGS sequence"/>
</dbReference>
<evidence type="ECO:0000313" key="11">
    <source>
        <dbReference type="EMBL" id="TCJ14675.1"/>
    </source>
</evidence>
<dbReference type="SUPFAM" id="SSF50182">
    <property type="entry name" value="Sm-like ribonucleoproteins"/>
    <property type="match status" value="1"/>
</dbReference>
<comment type="subcellular location">
    <subcellularLocation>
        <location evidence="1">Cell membrane</location>
        <topology evidence="1">Multi-pass membrane protein</topology>
    </subcellularLocation>
</comment>
<dbReference type="InterPro" id="IPR049142">
    <property type="entry name" value="MS_channel_1st"/>
</dbReference>
<organism evidence="11 12">
    <name type="scientific">Parasulfuritortus cantonensis</name>
    <dbReference type="NCBI Taxonomy" id="2528202"/>
    <lineage>
        <taxon>Bacteria</taxon>
        <taxon>Pseudomonadati</taxon>
        <taxon>Pseudomonadota</taxon>
        <taxon>Betaproteobacteria</taxon>
        <taxon>Nitrosomonadales</taxon>
        <taxon>Thiobacillaceae</taxon>
        <taxon>Parasulfuritortus</taxon>
    </lineage>
</organism>
<dbReference type="PANTHER" id="PTHR30460">
    <property type="entry name" value="MODERATE CONDUCTANCE MECHANOSENSITIVE CHANNEL YBIO"/>
    <property type="match status" value="1"/>
</dbReference>
<proteinExistence type="inferred from homology"/>
<gene>
    <name evidence="11" type="ORF">EZJ19_09520</name>
</gene>
<feature type="domain" description="Mechanosensitive ion channel MscS C-terminal" evidence="9">
    <location>
        <begin position="187"/>
        <end position="274"/>
    </location>
</feature>
<dbReference type="AlphaFoldDB" id="A0A4R1BCB0"/>
<dbReference type="InterPro" id="IPR011014">
    <property type="entry name" value="MscS_channel_TM-2"/>
</dbReference>
<reference evidence="11 12" key="1">
    <citation type="submission" date="2019-03" db="EMBL/GenBank/DDBJ databases">
        <title>Genome sequence of Thiobacillaceae bacterium LSR1, a sulfur-oxidizing bacterium isolated from freshwater sediment.</title>
        <authorList>
            <person name="Li S."/>
        </authorList>
    </citation>
    <scope>NUCLEOTIDE SEQUENCE [LARGE SCALE GENOMIC DNA]</scope>
    <source>
        <strain evidence="11 12">LSR1</strain>
    </source>
</reference>
<evidence type="ECO:0000313" key="12">
    <source>
        <dbReference type="Proteomes" id="UP000295443"/>
    </source>
</evidence>
<dbReference type="PANTHER" id="PTHR30460:SF0">
    <property type="entry name" value="MODERATE CONDUCTANCE MECHANOSENSITIVE CHANNEL YBIO"/>
    <property type="match status" value="1"/>
</dbReference>
<evidence type="ECO:0000256" key="7">
    <source>
        <dbReference type="SAM" id="Phobius"/>
    </source>
</evidence>
<feature type="transmembrane region" description="Helical" evidence="7">
    <location>
        <begin position="20"/>
        <end position="37"/>
    </location>
</feature>
<comment type="similarity">
    <text evidence="2">Belongs to the MscS (TC 1.A.23) family.</text>
</comment>
<evidence type="ECO:0000256" key="4">
    <source>
        <dbReference type="ARBA" id="ARBA00022692"/>
    </source>
</evidence>
<dbReference type="OrthoDB" id="6500477at2"/>
<dbReference type="InterPro" id="IPR045276">
    <property type="entry name" value="YbiO_bact"/>
</dbReference>
<dbReference type="GO" id="GO:0008381">
    <property type="term" value="F:mechanosensitive monoatomic ion channel activity"/>
    <property type="evidence" value="ECO:0007669"/>
    <property type="project" value="InterPro"/>
</dbReference>
<feature type="domain" description="Mechanosensitive ion channel transmembrane helices 2/3" evidence="10">
    <location>
        <begin position="76"/>
        <end position="115"/>
    </location>
</feature>
<keyword evidence="5 7" id="KW-1133">Transmembrane helix</keyword>
<feature type="domain" description="Mechanosensitive ion channel MscS" evidence="8">
    <location>
        <begin position="117"/>
        <end position="181"/>
    </location>
</feature>
<evidence type="ECO:0000259" key="8">
    <source>
        <dbReference type="Pfam" id="PF00924"/>
    </source>
</evidence>
<dbReference type="Pfam" id="PF21082">
    <property type="entry name" value="MS_channel_3rd"/>
    <property type="match status" value="1"/>
</dbReference>
<evidence type="ECO:0000256" key="1">
    <source>
        <dbReference type="ARBA" id="ARBA00004651"/>
    </source>
</evidence>
<dbReference type="SUPFAM" id="SSF82861">
    <property type="entry name" value="Mechanosensitive channel protein MscS (YggB), transmembrane region"/>
    <property type="match status" value="1"/>
</dbReference>
<keyword evidence="3" id="KW-1003">Cell membrane</keyword>
<dbReference type="InterPro" id="IPR006685">
    <property type="entry name" value="MscS_channel_2nd"/>
</dbReference>
<dbReference type="Gene3D" id="2.30.30.60">
    <property type="match status" value="1"/>
</dbReference>
<dbReference type="InterPro" id="IPR010920">
    <property type="entry name" value="LSM_dom_sf"/>
</dbReference>
<dbReference type="SUPFAM" id="SSF82689">
    <property type="entry name" value="Mechanosensitive channel protein MscS (YggB), C-terminal domain"/>
    <property type="match status" value="1"/>
</dbReference>
<dbReference type="GO" id="GO:0005886">
    <property type="term" value="C:plasma membrane"/>
    <property type="evidence" value="ECO:0007669"/>
    <property type="project" value="UniProtKB-SubCell"/>
</dbReference>
<evidence type="ECO:0000259" key="10">
    <source>
        <dbReference type="Pfam" id="PF21088"/>
    </source>
</evidence>
<evidence type="ECO:0000256" key="5">
    <source>
        <dbReference type="ARBA" id="ARBA00022989"/>
    </source>
</evidence>